<reference evidence="3 4" key="1">
    <citation type="journal article" date="2008" name="PLoS Genet.">
        <title>Genomic islands in the pathogenic filamentous fungus Aspergillus fumigatus.</title>
        <authorList>
            <person name="Fedorova N.D."/>
            <person name="Khaldi N."/>
            <person name="Joardar V.S."/>
            <person name="Maiti R."/>
            <person name="Amedeo P."/>
            <person name="Anderson M.J."/>
            <person name="Crabtree J."/>
            <person name="Silva J.C."/>
            <person name="Badger J.H."/>
            <person name="Albarraq A."/>
            <person name="Angiuoli S."/>
            <person name="Bussey H."/>
            <person name="Bowyer P."/>
            <person name="Cotty P.J."/>
            <person name="Dyer P.S."/>
            <person name="Egan A."/>
            <person name="Galens K."/>
            <person name="Fraser-Liggett C.M."/>
            <person name="Haas B.J."/>
            <person name="Inman J.M."/>
            <person name="Kent R."/>
            <person name="Lemieux S."/>
            <person name="Malavazi I."/>
            <person name="Orvis J."/>
            <person name="Roemer T."/>
            <person name="Ronning C.M."/>
            <person name="Sundaram J.P."/>
            <person name="Sutton G."/>
            <person name="Turner G."/>
            <person name="Venter J.C."/>
            <person name="White O.R."/>
            <person name="Whitty B.R."/>
            <person name="Youngman P."/>
            <person name="Wolfe K.H."/>
            <person name="Goldman G.H."/>
            <person name="Wortman J.R."/>
            <person name="Jiang B."/>
            <person name="Denning D.W."/>
            <person name="Nierman W.C."/>
        </authorList>
    </citation>
    <scope>NUCLEOTIDE SEQUENCE [LARGE SCALE GENOMIC DNA]</scope>
    <source>
        <strain evidence="4">ATCC 1007 / CBS 513.65 / DSM 816 / NCTC 3887 / NRRL 1</strain>
    </source>
</reference>
<dbReference type="EMBL" id="DS027049">
    <property type="protein sequence ID" value="EAW12712.1"/>
    <property type="molecule type" value="Genomic_DNA"/>
</dbReference>
<evidence type="ECO:0000256" key="2">
    <source>
        <dbReference type="SAM" id="SignalP"/>
    </source>
</evidence>
<dbReference type="OMA" id="TAHAYYI"/>
<gene>
    <name evidence="3" type="ORF">ACLA_011390</name>
</gene>
<feature type="compositionally biased region" description="Low complexity" evidence="1">
    <location>
        <begin position="223"/>
        <end position="256"/>
    </location>
</feature>
<dbReference type="KEGG" id="act:ACLA_011390"/>
<keyword evidence="4" id="KW-1185">Reference proteome</keyword>
<evidence type="ECO:0000313" key="3">
    <source>
        <dbReference type="EMBL" id="EAW12712.1"/>
    </source>
</evidence>
<dbReference type="Proteomes" id="UP000006701">
    <property type="component" value="Unassembled WGS sequence"/>
</dbReference>
<dbReference type="RefSeq" id="XP_001274138.1">
    <property type="nucleotide sequence ID" value="XM_001274137.1"/>
</dbReference>
<name>A1CAE4_ASPCL</name>
<dbReference type="GeneID" id="4706884"/>
<organism evidence="3 4">
    <name type="scientific">Aspergillus clavatus (strain ATCC 1007 / CBS 513.65 / DSM 816 / NCTC 3887 / NRRL 1 / QM 1276 / 107)</name>
    <dbReference type="NCBI Taxonomy" id="344612"/>
    <lineage>
        <taxon>Eukaryota</taxon>
        <taxon>Fungi</taxon>
        <taxon>Dikarya</taxon>
        <taxon>Ascomycota</taxon>
        <taxon>Pezizomycotina</taxon>
        <taxon>Eurotiomycetes</taxon>
        <taxon>Eurotiomycetidae</taxon>
        <taxon>Eurotiales</taxon>
        <taxon>Aspergillaceae</taxon>
        <taxon>Aspergillus</taxon>
        <taxon>Aspergillus subgen. Fumigati</taxon>
    </lineage>
</organism>
<sequence length="262" mass="27311">MRFFSALFVAGAATAANNSYCTPSSGDVQVVQLTWALEYLIEQFYSSTPLNQTFLNSAVNSSNANYYTNLQGMQRQNRLGVRAVQQLGNRVENFDSPKCNFTFETPSDSESFLQTALQLEQSVSGALIGLEGYTQAPEVSFLLARLAVQHGAHSGYLATTQEGVVFPNNATSLTPAYSPDYVLTSGQNPGQLGDYINGCVSAPQPPCGNLTIGPLIGSLGGSNSTTSSSAAASSTGAGAGSSSDASATSTATATGSSKKRFF</sequence>
<feature type="chain" id="PRO_5012180923" evidence="2">
    <location>
        <begin position="16"/>
        <end position="262"/>
    </location>
</feature>
<accession>A1CAE4</accession>
<dbReference type="OrthoDB" id="4363568at2759"/>
<evidence type="ECO:0000256" key="1">
    <source>
        <dbReference type="SAM" id="MobiDB-lite"/>
    </source>
</evidence>
<feature type="region of interest" description="Disordered" evidence="1">
    <location>
        <begin position="223"/>
        <end position="262"/>
    </location>
</feature>
<dbReference type="VEuPathDB" id="FungiDB:ACLA_011390"/>
<protein>
    <submittedName>
        <fullName evidence="3">Uncharacterized protein</fullName>
    </submittedName>
</protein>
<keyword evidence="2" id="KW-0732">Signal</keyword>
<proteinExistence type="predicted"/>
<feature type="signal peptide" evidence="2">
    <location>
        <begin position="1"/>
        <end position="15"/>
    </location>
</feature>
<dbReference type="AlphaFoldDB" id="A1CAE4"/>
<dbReference type="Pfam" id="PF13668">
    <property type="entry name" value="Ferritin_2"/>
    <property type="match status" value="1"/>
</dbReference>
<evidence type="ECO:0000313" key="4">
    <source>
        <dbReference type="Proteomes" id="UP000006701"/>
    </source>
</evidence>
<dbReference type="HOGENOM" id="CLU_079392_0_0_1"/>